<feature type="transmembrane region" description="Helical" evidence="5">
    <location>
        <begin position="118"/>
        <end position="139"/>
    </location>
</feature>
<evidence type="ECO:0000256" key="5">
    <source>
        <dbReference type="SAM" id="Phobius"/>
    </source>
</evidence>
<keyword evidence="3 5" id="KW-1133">Transmembrane helix</keyword>
<evidence type="ECO:0000256" key="3">
    <source>
        <dbReference type="ARBA" id="ARBA00022989"/>
    </source>
</evidence>
<feature type="domain" description="HIG1" evidence="7">
    <location>
        <begin position="81"/>
        <end position="130"/>
    </location>
</feature>
<comment type="subcellular location">
    <subcellularLocation>
        <location evidence="1">Mitochondrion</location>
    </subcellularLocation>
</comment>
<dbReference type="EMBL" id="KV918856">
    <property type="protein sequence ID" value="OSX76794.1"/>
    <property type="molecule type" value="Genomic_DNA"/>
</dbReference>
<name>A0A1X6P7G7_PORUM</name>
<feature type="signal peptide" evidence="6">
    <location>
        <begin position="1"/>
        <end position="21"/>
    </location>
</feature>
<sequence>MNTTVGSRLMWAGILFSGLGAHHIGKAAARDAAVEEAARAALYDAVHTPSALIPPPLATVAVGGTADDVLGPVTAAAAGREHRLIQAGGVLAAAAGVALLASAAGVRPPAMPNRLMHARILAQGLSVVGIGGIGLNAALKKPVF</sequence>
<dbReference type="InterPro" id="IPR007667">
    <property type="entry name" value="Hypoxia_induced_domain"/>
</dbReference>
<protein>
    <recommendedName>
        <fullName evidence="7">HIG1 domain-containing protein</fullName>
    </recommendedName>
</protein>
<evidence type="ECO:0000256" key="1">
    <source>
        <dbReference type="ARBA" id="ARBA00004173"/>
    </source>
</evidence>
<accession>A0A1X6P7G7</accession>
<keyword evidence="4 5" id="KW-0472">Membrane</keyword>
<evidence type="ECO:0000259" key="7">
    <source>
        <dbReference type="Pfam" id="PF04588"/>
    </source>
</evidence>
<dbReference type="Pfam" id="PF04588">
    <property type="entry name" value="HIG_1_N"/>
    <property type="match status" value="1"/>
</dbReference>
<feature type="transmembrane region" description="Helical" evidence="5">
    <location>
        <begin position="84"/>
        <end position="106"/>
    </location>
</feature>
<evidence type="ECO:0000256" key="6">
    <source>
        <dbReference type="SAM" id="SignalP"/>
    </source>
</evidence>
<keyword evidence="2 5" id="KW-0812">Transmembrane</keyword>
<evidence type="ECO:0000313" key="8">
    <source>
        <dbReference type="EMBL" id="OSX76794.1"/>
    </source>
</evidence>
<gene>
    <name evidence="8" type="ORF">BU14_0176s0036</name>
</gene>
<organism evidence="8 9">
    <name type="scientific">Porphyra umbilicalis</name>
    <name type="common">Purple laver</name>
    <name type="synonym">Red alga</name>
    <dbReference type="NCBI Taxonomy" id="2786"/>
    <lineage>
        <taxon>Eukaryota</taxon>
        <taxon>Rhodophyta</taxon>
        <taxon>Bangiophyceae</taxon>
        <taxon>Bangiales</taxon>
        <taxon>Bangiaceae</taxon>
        <taxon>Porphyra</taxon>
    </lineage>
</organism>
<dbReference type="AlphaFoldDB" id="A0A1X6P7G7"/>
<keyword evidence="9" id="KW-1185">Reference proteome</keyword>
<evidence type="ECO:0000256" key="4">
    <source>
        <dbReference type="ARBA" id="ARBA00023136"/>
    </source>
</evidence>
<feature type="chain" id="PRO_5012394638" description="HIG1 domain-containing protein" evidence="6">
    <location>
        <begin position="22"/>
        <end position="144"/>
    </location>
</feature>
<dbReference type="Proteomes" id="UP000218209">
    <property type="component" value="Unassembled WGS sequence"/>
</dbReference>
<dbReference type="GO" id="GO:0005739">
    <property type="term" value="C:mitochondrion"/>
    <property type="evidence" value="ECO:0007669"/>
    <property type="project" value="UniProtKB-SubCell"/>
</dbReference>
<reference evidence="8 9" key="1">
    <citation type="submission" date="2017-03" db="EMBL/GenBank/DDBJ databases">
        <title>WGS assembly of Porphyra umbilicalis.</title>
        <authorList>
            <person name="Brawley S.H."/>
            <person name="Blouin N.A."/>
            <person name="Ficko-Blean E."/>
            <person name="Wheeler G.L."/>
            <person name="Lohr M."/>
            <person name="Goodson H.V."/>
            <person name="Jenkins J.W."/>
            <person name="Blaby-Haas C.E."/>
            <person name="Helliwell K.E."/>
            <person name="Chan C."/>
            <person name="Marriage T."/>
            <person name="Bhattacharya D."/>
            <person name="Klein A.S."/>
            <person name="Badis Y."/>
            <person name="Brodie J."/>
            <person name="Cao Y."/>
            <person name="Collen J."/>
            <person name="Dittami S.M."/>
            <person name="Gachon C.M."/>
            <person name="Green B.R."/>
            <person name="Karpowicz S."/>
            <person name="Kim J.W."/>
            <person name="Kudahl U."/>
            <person name="Lin S."/>
            <person name="Michel G."/>
            <person name="Mittag M."/>
            <person name="Olson B.J."/>
            <person name="Pangilinan J."/>
            <person name="Peng Y."/>
            <person name="Qiu H."/>
            <person name="Shu S."/>
            <person name="Singer J.T."/>
            <person name="Smith A.G."/>
            <person name="Sprecher B.N."/>
            <person name="Wagner V."/>
            <person name="Wang W."/>
            <person name="Wang Z.-Y."/>
            <person name="Yan J."/>
            <person name="Yarish C."/>
            <person name="Zoeuner-Riek S."/>
            <person name="Zhuang Y."/>
            <person name="Zou Y."/>
            <person name="Lindquist E.A."/>
            <person name="Grimwood J."/>
            <person name="Barry K."/>
            <person name="Rokhsar D.S."/>
            <person name="Schmutz J."/>
            <person name="Stiller J.W."/>
            <person name="Grossman A.R."/>
            <person name="Prochnik S.E."/>
        </authorList>
    </citation>
    <scope>NUCLEOTIDE SEQUENCE [LARGE SCALE GENOMIC DNA]</scope>
    <source>
        <strain evidence="8">4086291</strain>
    </source>
</reference>
<keyword evidence="6" id="KW-0732">Signal</keyword>
<proteinExistence type="predicted"/>
<evidence type="ECO:0000313" key="9">
    <source>
        <dbReference type="Proteomes" id="UP000218209"/>
    </source>
</evidence>
<evidence type="ECO:0000256" key="2">
    <source>
        <dbReference type="ARBA" id="ARBA00022692"/>
    </source>
</evidence>